<proteinExistence type="predicted"/>
<dbReference type="GO" id="GO:0003964">
    <property type="term" value="F:RNA-directed DNA polymerase activity"/>
    <property type="evidence" value="ECO:0007669"/>
    <property type="project" value="UniProtKB-KW"/>
</dbReference>
<dbReference type="Gene3D" id="3.10.20.370">
    <property type="match status" value="1"/>
</dbReference>
<keyword evidence="4" id="KW-0255">Endonuclease</keyword>
<dbReference type="Pfam" id="PF17917">
    <property type="entry name" value="RT_RNaseH"/>
    <property type="match status" value="1"/>
</dbReference>
<dbReference type="GO" id="GO:0004519">
    <property type="term" value="F:endonuclease activity"/>
    <property type="evidence" value="ECO:0007669"/>
    <property type="project" value="UniProtKB-KW"/>
</dbReference>
<sequence>RHDPSLSVTQGQCGLLHVSPPPNYSKPFHLFVHERGGIASGVLTQLSGPHHFPLAFYSQQIDPVAQGTPSCTRTLAAAALLITKAKSLTLGHFTTVWTSHALSALLRRGTTQVFSASSAIVSNS</sequence>
<dbReference type="AlphaFoldDB" id="A0A8T1TFI7"/>
<gene>
    <name evidence="8" type="ORF">G0U57_021851</name>
</gene>
<keyword evidence="6" id="KW-0695">RNA-directed DNA polymerase</keyword>
<keyword evidence="3" id="KW-0540">Nuclease</keyword>
<dbReference type="InterPro" id="IPR041373">
    <property type="entry name" value="RT_RNaseH"/>
</dbReference>
<evidence type="ECO:0000256" key="6">
    <source>
        <dbReference type="ARBA" id="ARBA00022918"/>
    </source>
</evidence>
<keyword evidence="5" id="KW-0378">Hydrolase</keyword>
<dbReference type="EMBL" id="JAHGAV010000009">
    <property type="protein sequence ID" value="KAG6939868.1"/>
    <property type="molecule type" value="Genomic_DNA"/>
</dbReference>
<evidence type="ECO:0000313" key="8">
    <source>
        <dbReference type="EMBL" id="KAG6939868.1"/>
    </source>
</evidence>
<dbReference type="Proteomes" id="UP000765507">
    <property type="component" value="Unassembled WGS sequence"/>
</dbReference>
<dbReference type="OrthoDB" id="9950135at2759"/>
<name>A0A8T1TFI7_CHESE</name>
<accession>A0A8T1TFI7</accession>
<evidence type="ECO:0000256" key="2">
    <source>
        <dbReference type="ARBA" id="ARBA00022695"/>
    </source>
</evidence>
<evidence type="ECO:0000259" key="7">
    <source>
        <dbReference type="Pfam" id="PF17917"/>
    </source>
</evidence>
<dbReference type="InterPro" id="IPR043502">
    <property type="entry name" value="DNA/RNA_pol_sf"/>
</dbReference>
<evidence type="ECO:0000256" key="5">
    <source>
        <dbReference type="ARBA" id="ARBA00022801"/>
    </source>
</evidence>
<keyword evidence="2" id="KW-0548">Nucleotidyltransferase</keyword>
<evidence type="ECO:0000256" key="4">
    <source>
        <dbReference type="ARBA" id="ARBA00022759"/>
    </source>
</evidence>
<feature type="non-terminal residue" evidence="8">
    <location>
        <position position="1"/>
    </location>
</feature>
<comment type="caution">
    <text evidence="8">The sequence shown here is derived from an EMBL/GenBank/DDBJ whole genome shotgun (WGS) entry which is preliminary data.</text>
</comment>
<evidence type="ECO:0000256" key="3">
    <source>
        <dbReference type="ARBA" id="ARBA00022722"/>
    </source>
</evidence>
<organism evidence="8 9">
    <name type="scientific">Chelydra serpentina</name>
    <name type="common">Snapping turtle</name>
    <name type="synonym">Testudo serpentina</name>
    <dbReference type="NCBI Taxonomy" id="8475"/>
    <lineage>
        <taxon>Eukaryota</taxon>
        <taxon>Metazoa</taxon>
        <taxon>Chordata</taxon>
        <taxon>Craniata</taxon>
        <taxon>Vertebrata</taxon>
        <taxon>Euteleostomi</taxon>
        <taxon>Archelosauria</taxon>
        <taxon>Testudinata</taxon>
        <taxon>Testudines</taxon>
        <taxon>Cryptodira</taxon>
        <taxon>Durocryptodira</taxon>
        <taxon>Americhelydia</taxon>
        <taxon>Chelydroidea</taxon>
        <taxon>Chelydridae</taxon>
        <taxon>Chelydra</taxon>
    </lineage>
</organism>
<feature type="domain" description="Reverse transcriptase RNase H-like" evidence="7">
    <location>
        <begin position="24"/>
        <end position="105"/>
    </location>
</feature>
<keyword evidence="1" id="KW-0808">Transferase</keyword>
<evidence type="ECO:0000256" key="1">
    <source>
        <dbReference type="ARBA" id="ARBA00022679"/>
    </source>
</evidence>
<evidence type="ECO:0000313" key="9">
    <source>
        <dbReference type="Proteomes" id="UP000765507"/>
    </source>
</evidence>
<protein>
    <recommendedName>
        <fullName evidence="7">Reverse transcriptase RNase H-like domain-containing protein</fullName>
    </recommendedName>
</protein>
<reference evidence="8 9" key="1">
    <citation type="journal article" date="2020" name="G3 (Bethesda)">
        <title>Draft Genome of the Common Snapping Turtle, Chelydra serpentina, a Model for Phenotypic Plasticity in Reptiles.</title>
        <authorList>
            <person name="Das D."/>
            <person name="Singh S.K."/>
            <person name="Bierstedt J."/>
            <person name="Erickson A."/>
            <person name="Galli G.L.J."/>
            <person name="Crossley D.A. 2nd"/>
            <person name="Rhen T."/>
        </authorList>
    </citation>
    <scope>NUCLEOTIDE SEQUENCE [LARGE SCALE GENOMIC DNA]</scope>
    <source>
        <strain evidence="8">KW</strain>
    </source>
</reference>
<keyword evidence="9" id="KW-1185">Reference proteome</keyword>
<dbReference type="GO" id="GO:0016787">
    <property type="term" value="F:hydrolase activity"/>
    <property type="evidence" value="ECO:0007669"/>
    <property type="project" value="UniProtKB-KW"/>
</dbReference>
<dbReference type="SUPFAM" id="SSF56672">
    <property type="entry name" value="DNA/RNA polymerases"/>
    <property type="match status" value="1"/>
</dbReference>